<dbReference type="Proteomes" id="UP000235347">
    <property type="component" value="Unassembled WGS sequence"/>
</dbReference>
<accession>A0A2N7VHH6</accession>
<gene>
    <name evidence="2" type="ORF">C0Z19_25670</name>
</gene>
<feature type="region of interest" description="Disordered" evidence="1">
    <location>
        <begin position="55"/>
        <end position="149"/>
    </location>
</feature>
<sequence>MISVHGGAPPPHAETGETESDADAARLAAGMARTLRQTKQTRFYREARFAAKEEIASPMDHTLKHNHPLTKLKRRRRKPLVLHRPVRRNAPTETKTARTEHGQHRRHERVGKDGRHQGGGQGQGEGHEQEGQQERQRERERRDDQAPAIVKVRRAKRIDPAAASNAVLAAVETPGLPPAQLELDMRRALTARVLDIARPLPGEPKARATSRWLGLSLDLNAALQSLRKRGIKPNPTGLAGVKQLLLEVQDSAPPASPQVADDRARTVNLLAPLMVLGAERPSTPRQLALAENRLHSGLAAVSAEPEHGDVRPHANAPESSQNP</sequence>
<evidence type="ECO:0000313" key="2">
    <source>
        <dbReference type="EMBL" id="PMS16598.1"/>
    </source>
</evidence>
<organism evidence="2 3">
    <name type="scientific">Trinickia soli</name>
    <dbReference type="NCBI Taxonomy" id="380675"/>
    <lineage>
        <taxon>Bacteria</taxon>
        <taxon>Pseudomonadati</taxon>
        <taxon>Pseudomonadota</taxon>
        <taxon>Betaproteobacteria</taxon>
        <taxon>Burkholderiales</taxon>
        <taxon>Burkholderiaceae</taxon>
        <taxon>Trinickia</taxon>
    </lineage>
</organism>
<evidence type="ECO:0000313" key="3">
    <source>
        <dbReference type="Proteomes" id="UP000235347"/>
    </source>
</evidence>
<keyword evidence="3" id="KW-1185">Reference proteome</keyword>
<protein>
    <submittedName>
        <fullName evidence="2">Uncharacterized protein</fullName>
    </submittedName>
</protein>
<feature type="region of interest" description="Disordered" evidence="1">
    <location>
        <begin position="1"/>
        <end position="23"/>
    </location>
</feature>
<evidence type="ECO:0000256" key="1">
    <source>
        <dbReference type="SAM" id="MobiDB-lite"/>
    </source>
</evidence>
<dbReference type="AlphaFoldDB" id="A0A2N7VHH6"/>
<name>A0A2N7VHH6_9BURK</name>
<dbReference type="EMBL" id="PNYB01000034">
    <property type="protein sequence ID" value="PMS16598.1"/>
    <property type="molecule type" value="Genomic_DNA"/>
</dbReference>
<dbReference type="RefSeq" id="WP_102612653.1">
    <property type="nucleotide sequence ID" value="NZ_CADIKD010000007.1"/>
</dbReference>
<proteinExistence type="predicted"/>
<feature type="compositionally biased region" description="Basic and acidic residues" evidence="1">
    <location>
        <begin position="125"/>
        <end position="145"/>
    </location>
</feature>
<feature type="region of interest" description="Disordered" evidence="1">
    <location>
        <begin position="298"/>
        <end position="323"/>
    </location>
</feature>
<feature type="compositionally biased region" description="Basic residues" evidence="1">
    <location>
        <begin position="64"/>
        <end position="87"/>
    </location>
</feature>
<comment type="caution">
    <text evidence="2">The sequence shown here is derived from an EMBL/GenBank/DDBJ whole genome shotgun (WGS) entry which is preliminary data.</text>
</comment>
<reference evidence="2 3" key="1">
    <citation type="submission" date="2018-01" db="EMBL/GenBank/DDBJ databases">
        <title>Whole genome analyses suggest that Burkholderia sensu lato contains two further novel genera in the rhizoxinica-symbiotica group Mycetohabitans gen. nov., and Trinickia gen. nov.: implications for the evolution of diazotrophy and nodulation in the Burkholderiaceae.</title>
        <authorList>
            <person name="Estrada-de los Santos P."/>
            <person name="Palmer M."/>
            <person name="Chavez-Ramirez B."/>
            <person name="Beukes C."/>
            <person name="Steenkamp E.T."/>
            <person name="Hirsch A.M."/>
            <person name="Manyaka P."/>
            <person name="Maluk M."/>
            <person name="Lafos M."/>
            <person name="Crook M."/>
            <person name="Gross E."/>
            <person name="Simon M.F."/>
            <person name="Bueno dos Reis Junior F."/>
            <person name="Poole P.S."/>
            <person name="Venter S.N."/>
            <person name="James E.K."/>
        </authorList>
    </citation>
    <scope>NUCLEOTIDE SEQUENCE [LARGE SCALE GENOMIC DNA]</scope>
    <source>
        <strain evidence="2 3">GP25-8</strain>
    </source>
</reference>